<organism evidence="1 2">
    <name type="scientific">Sessilibacter corallicola</name>
    <dbReference type="NCBI Taxonomy" id="2904075"/>
    <lineage>
        <taxon>Bacteria</taxon>
        <taxon>Pseudomonadati</taxon>
        <taxon>Pseudomonadota</taxon>
        <taxon>Gammaproteobacteria</taxon>
        <taxon>Cellvibrionales</taxon>
        <taxon>Cellvibrionaceae</taxon>
        <taxon>Sessilibacter</taxon>
    </lineage>
</organism>
<reference evidence="1 2" key="1">
    <citation type="submission" date="2024-04" db="EMBL/GenBank/DDBJ databases">
        <title>Draft genome sequence of Sessilibacter corallicola NBRC 116591.</title>
        <authorList>
            <person name="Miyakawa T."/>
            <person name="Kusuya Y."/>
            <person name="Miura T."/>
        </authorList>
    </citation>
    <scope>NUCLEOTIDE SEQUENCE [LARGE SCALE GENOMIC DNA]</scope>
    <source>
        <strain evidence="1 2">KU-00831-HH</strain>
    </source>
</reference>
<name>A0ABQ0ABN3_9GAMM</name>
<evidence type="ECO:0000313" key="1">
    <source>
        <dbReference type="EMBL" id="GAA6169036.1"/>
    </source>
</evidence>
<dbReference type="Proteomes" id="UP001465153">
    <property type="component" value="Unassembled WGS sequence"/>
</dbReference>
<protein>
    <submittedName>
        <fullName evidence="1">Uncharacterized protein</fullName>
    </submittedName>
</protein>
<proteinExistence type="predicted"/>
<dbReference type="RefSeq" id="WP_353303691.1">
    <property type="nucleotide sequence ID" value="NZ_BAABWN010000009.1"/>
</dbReference>
<accession>A0ABQ0ABN3</accession>
<evidence type="ECO:0000313" key="2">
    <source>
        <dbReference type="Proteomes" id="UP001465153"/>
    </source>
</evidence>
<comment type="caution">
    <text evidence="1">The sequence shown here is derived from an EMBL/GenBank/DDBJ whole genome shotgun (WGS) entry which is preliminary data.</text>
</comment>
<sequence length="310" mass="35549">MNKQEFYRQLAECSNTYDKDNQWFGFQSGGQSWSQGTWEDFILAAWKIYENVSPNQLQLILLGDTKIRSDPCLLMNFGLSSNAKSPQEDKDKVLVSKLMLERRKIASSLHYLAPPVKMMGPGSILSAKRWSPALNDAFVLGGIRKYQGFHFALNEDEQKVWHRLTTRPVVRRANPNPANRSEIPAGIVAKHTEKFGGVKSEHIPYKELNVKETWLKLFQEVPRLLWENGNPRVFARELVGLQLFGYEPIFSHIELGFKYNQKAPQQAPTFKNYLKGLHELGFQDRNKDAIIKNIAKYIFDDENALAGVAY</sequence>
<dbReference type="EMBL" id="BAABWN010000009">
    <property type="protein sequence ID" value="GAA6169036.1"/>
    <property type="molecule type" value="Genomic_DNA"/>
</dbReference>
<keyword evidence="2" id="KW-1185">Reference proteome</keyword>
<gene>
    <name evidence="1" type="ORF">NBRC116591_28470</name>
</gene>